<dbReference type="RefSeq" id="XP_056575545.1">
    <property type="nucleotide sequence ID" value="XM_056726973.1"/>
</dbReference>
<gene>
    <name evidence="2" type="ORF">N7517_009250</name>
</gene>
<name>A0A9W9RIT4_9EURO</name>
<dbReference type="GeneID" id="81466156"/>
<protein>
    <submittedName>
        <fullName evidence="2">Uncharacterized protein</fullName>
    </submittedName>
</protein>
<sequence>MAPTSIPIFGYGMAEFKHGIYASGKGPVEILKRPDLSYRFLIFVRFVQQEDSLSPPQTHMNPGEETRLDGDAIWRPVMRYQQQFDRGHPSESPNIATLSTGIART</sequence>
<dbReference type="EMBL" id="JAPZBT010000004">
    <property type="protein sequence ID" value="KAJ5360059.1"/>
    <property type="molecule type" value="Genomic_DNA"/>
</dbReference>
<proteinExistence type="predicted"/>
<dbReference type="Proteomes" id="UP001147752">
    <property type="component" value="Unassembled WGS sequence"/>
</dbReference>
<keyword evidence="3" id="KW-1185">Reference proteome</keyword>
<feature type="region of interest" description="Disordered" evidence="1">
    <location>
        <begin position="84"/>
        <end position="105"/>
    </location>
</feature>
<comment type="caution">
    <text evidence="2">The sequence shown here is derived from an EMBL/GenBank/DDBJ whole genome shotgun (WGS) entry which is preliminary data.</text>
</comment>
<accession>A0A9W9RIT4</accession>
<evidence type="ECO:0000313" key="2">
    <source>
        <dbReference type="EMBL" id="KAJ5360059.1"/>
    </source>
</evidence>
<reference evidence="2" key="1">
    <citation type="submission" date="2022-12" db="EMBL/GenBank/DDBJ databases">
        <authorList>
            <person name="Petersen C."/>
        </authorList>
    </citation>
    <scope>NUCLEOTIDE SEQUENCE</scope>
    <source>
        <strain evidence="2">IBT 3081</strain>
    </source>
</reference>
<reference evidence="2" key="2">
    <citation type="journal article" date="2023" name="IMA Fungus">
        <title>Comparative genomic study of the Penicillium genus elucidates a diverse pangenome and 15 lateral gene transfer events.</title>
        <authorList>
            <person name="Petersen C."/>
            <person name="Sorensen T."/>
            <person name="Nielsen M.R."/>
            <person name="Sondergaard T.E."/>
            <person name="Sorensen J.L."/>
            <person name="Fitzpatrick D.A."/>
            <person name="Frisvad J.C."/>
            <person name="Nielsen K.L."/>
        </authorList>
    </citation>
    <scope>NUCLEOTIDE SEQUENCE</scope>
    <source>
        <strain evidence="2">IBT 3081</strain>
    </source>
</reference>
<evidence type="ECO:0000313" key="3">
    <source>
        <dbReference type="Proteomes" id="UP001147752"/>
    </source>
</evidence>
<feature type="compositionally biased region" description="Polar residues" evidence="1">
    <location>
        <begin position="91"/>
        <end position="105"/>
    </location>
</feature>
<organism evidence="2 3">
    <name type="scientific">Penicillium concentricum</name>
    <dbReference type="NCBI Taxonomy" id="293559"/>
    <lineage>
        <taxon>Eukaryota</taxon>
        <taxon>Fungi</taxon>
        <taxon>Dikarya</taxon>
        <taxon>Ascomycota</taxon>
        <taxon>Pezizomycotina</taxon>
        <taxon>Eurotiomycetes</taxon>
        <taxon>Eurotiomycetidae</taxon>
        <taxon>Eurotiales</taxon>
        <taxon>Aspergillaceae</taxon>
        <taxon>Penicillium</taxon>
    </lineage>
</organism>
<evidence type="ECO:0000256" key="1">
    <source>
        <dbReference type="SAM" id="MobiDB-lite"/>
    </source>
</evidence>
<dbReference type="AlphaFoldDB" id="A0A9W9RIT4"/>